<evidence type="ECO:0000313" key="5">
    <source>
        <dbReference type="Proteomes" id="UP001273166"/>
    </source>
</evidence>
<accession>A0AAJ0GSN0</accession>
<keyword evidence="2" id="KW-0812">Transmembrane</keyword>
<evidence type="ECO:0000256" key="2">
    <source>
        <dbReference type="SAM" id="Phobius"/>
    </source>
</evidence>
<keyword evidence="3" id="KW-0732">Signal</keyword>
<dbReference type="AlphaFoldDB" id="A0AAJ0GSN0"/>
<feature type="compositionally biased region" description="Low complexity" evidence="1">
    <location>
        <begin position="279"/>
        <end position="290"/>
    </location>
</feature>
<keyword evidence="2" id="KW-1133">Transmembrane helix</keyword>
<dbReference type="GeneID" id="87881354"/>
<name>A0AAJ0GSN0_9PEZI</name>
<feature type="chain" id="PRO_5042620317" evidence="3">
    <location>
        <begin position="21"/>
        <end position="344"/>
    </location>
</feature>
<feature type="region of interest" description="Disordered" evidence="1">
    <location>
        <begin position="275"/>
        <end position="294"/>
    </location>
</feature>
<feature type="region of interest" description="Disordered" evidence="1">
    <location>
        <begin position="182"/>
        <end position="244"/>
    </location>
</feature>
<reference evidence="4" key="1">
    <citation type="journal article" date="2023" name="Mol. Phylogenet. Evol.">
        <title>Genome-scale phylogeny and comparative genomics of the fungal order Sordariales.</title>
        <authorList>
            <person name="Hensen N."/>
            <person name="Bonometti L."/>
            <person name="Westerberg I."/>
            <person name="Brannstrom I.O."/>
            <person name="Guillou S."/>
            <person name="Cros-Aarteil S."/>
            <person name="Calhoun S."/>
            <person name="Haridas S."/>
            <person name="Kuo A."/>
            <person name="Mondo S."/>
            <person name="Pangilinan J."/>
            <person name="Riley R."/>
            <person name="LaButti K."/>
            <person name="Andreopoulos B."/>
            <person name="Lipzen A."/>
            <person name="Chen C."/>
            <person name="Yan M."/>
            <person name="Daum C."/>
            <person name="Ng V."/>
            <person name="Clum A."/>
            <person name="Steindorff A."/>
            <person name="Ohm R.A."/>
            <person name="Martin F."/>
            <person name="Silar P."/>
            <person name="Natvig D.O."/>
            <person name="Lalanne C."/>
            <person name="Gautier V."/>
            <person name="Ament-Velasquez S.L."/>
            <person name="Kruys A."/>
            <person name="Hutchinson M.I."/>
            <person name="Powell A.J."/>
            <person name="Barry K."/>
            <person name="Miller A.N."/>
            <person name="Grigoriev I.V."/>
            <person name="Debuchy R."/>
            <person name="Gladieux P."/>
            <person name="Hiltunen Thoren M."/>
            <person name="Johannesson H."/>
        </authorList>
    </citation>
    <scope>NUCLEOTIDE SEQUENCE</scope>
    <source>
        <strain evidence="4">CBS 333.67</strain>
    </source>
</reference>
<keyword evidence="2" id="KW-0472">Membrane</keyword>
<feature type="region of interest" description="Disordered" evidence="1">
    <location>
        <begin position="323"/>
        <end position="344"/>
    </location>
</feature>
<gene>
    <name evidence="4" type="ORF">B0T15DRAFT_196890</name>
</gene>
<keyword evidence="5" id="KW-1185">Reference proteome</keyword>
<reference evidence="4" key="2">
    <citation type="submission" date="2023-06" db="EMBL/GenBank/DDBJ databases">
        <authorList>
            <consortium name="Lawrence Berkeley National Laboratory"/>
            <person name="Mondo S.J."/>
            <person name="Hensen N."/>
            <person name="Bonometti L."/>
            <person name="Westerberg I."/>
            <person name="Brannstrom I.O."/>
            <person name="Guillou S."/>
            <person name="Cros-Aarteil S."/>
            <person name="Calhoun S."/>
            <person name="Haridas S."/>
            <person name="Kuo A."/>
            <person name="Pangilinan J."/>
            <person name="Riley R."/>
            <person name="Labutti K."/>
            <person name="Andreopoulos B."/>
            <person name="Lipzen A."/>
            <person name="Chen C."/>
            <person name="Yanf M."/>
            <person name="Daum C."/>
            <person name="Ng V."/>
            <person name="Clum A."/>
            <person name="Steindorff A."/>
            <person name="Ohm R."/>
            <person name="Martin F."/>
            <person name="Silar P."/>
            <person name="Natvig D."/>
            <person name="Lalanne C."/>
            <person name="Gautier V."/>
            <person name="Ament-Velasquez S.L."/>
            <person name="Kruys A."/>
            <person name="Hutchinson M.I."/>
            <person name="Powell A.J."/>
            <person name="Barry K."/>
            <person name="Miller A.N."/>
            <person name="Grigoriev I.V."/>
            <person name="Debuchy R."/>
            <person name="Gladieux P."/>
            <person name="Thoren M.H."/>
            <person name="Johannesson H."/>
        </authorList>
    </citation>
    <scope>NUCLEOTIDE SEQUENCE</scope>
    <source>
        <strain evidence="4">CBS 333.67</strain>
    </source>
</reference>
<dbReference type="EMBL" id="JAUDZG010000004">
    <property type="protein sequence ID" value="KAK3305428.1"/>
    <property type="molecule type" value="Genomic_DNA"/>
</dbReference>
<protein>
    <submittedName>
        <fullName evidence="4">Uncharacterized protein</fullName>
    </submittedName>
</protein>
<evidence type="ECO:0000313" key="4">
    <source>
        <dbReference type="EMBL" id="KAK3305428.1"/>
    </source>
</evidence>
<feature type="signal peptide" evidence="3">
    <location>
        <begin position="1"/>
        <end position="20"/>
    </location>
</feature>
<dbReference type="RefSeq" id="XP_062721208.1">
    <property type="nucleotide sequence ID" value="XM_062862525.1"/>
</dbReference>
<sequence length="344" mass="36087">MFTSVSVRFLFLSCLGRTGAVALLGWQQPHHDATEEAIHKRDMGIQVISTRLSTIYASGDPFASRTADFGGDFRIDGANHVWGFCATTNIAVEQCSLVGRCFDSHDCTSGCGSTAPFSDGTFTGAPLGTITCRDAKFPACSTAILSPQPFAQQVTWLACGEGAVTEVYFGFTTAVALDLESSTSAETSRPTGSSPTASGRIQSTSPESRTNVPSATESRSDGSVSTTPTDPNTGDGTTKNDSSNNMGAIIGAAIGGLALLCGFSIAVVWILRRSRNAKPRPSSRSDPSSSVISAPLNLKPELDAVWSGRSELFARGPAAYDTASPRLRYPPMTPVELPTTPGVR</sequence>
<dbReference type="Proteomes" id="UP001273166">
    <property type="component" value="Unassembled WGS sequence"/>
</dbReference>
<feature type="compositionally biased region" description="Low complexity" evidence="1">
    <location>
        <begin position="226"/>
        <end position="240"/>
    </location>
</feature>
<evidence type="ECO:0000256" key="3">
    <source>
        <dbReference type="SAM" id="SignalP"/>
    </source>
</evidence>
<feature type="compositionally biased region" description="Polar residues" evidence="1">
    <location>
        <begin position="182"/>
        <end position="225"/>
    </location>
</feature>
<feature type="transmembrane region" description="Helical" evidence="2">
    <location>
        <begin position="248"/>
        <end position="271"/>
    </location>
</feature>
<evidence type="ECO:0000256" key="1">
    <source>
        <dbReference type="SAM" id="MobiDB-lite"/>
    </source>
</evidence>
<comment type="caution">
    <text evidence="4">The sequence shown here is derived from an EMBL/GenBank/DDBJ whole genome shotgun (WGS) entry which is preliminary data.</text>
</comment>
<organism evidence="4 5">
    <name type="scientific">Chaetomium strumarium</name>
    <dbReference type="NCBI Taxonomy" id="1170767"/>
    <lineage>
        <taxon>Eukaryota</taxon>
        <taxon>Fungi</taxon>
        <taxon>Dikarya</taxon>
        <taxon>Ascomycota</taxon>
        <taxon>Pezizomycotina</taxon>
        <taxon>Sordariomycetes</taxon>
        <taxon>Sordariomycetidae</taxon>
        <taxon>Sordariales</taxon>
        <taxon>Chaetomiaceae</taxon>
        <taxon>Chaetomium</taxon>
    </lineage>
</organism>
<proteinExistence type="predicted"/>